<keyword evidence="1" id="KW-0472">Membrane</keyword>
<name>A0A0S4JI34_BODSA</name>
<dbReference type="VEuPathDB" id="TriTrypDB:BSAL_24670"/>
<keyword evidence="1" id="KW-0812">Transmembrane</keyword>
<dbReference type="AlphaFoldDB" id="A0A0S4JI34"/>
<keyword evidence="1" id="KW-1133">Transmembrane helix</keyword>
<sequence length="333" mass="36158">MDIFVLFLLVLAIASLVLTSLSYALYPIASITLTATNPLAPSSSSVALASTIHWDPFSHRNDGGNGDISSLAVQGTDIGLSQLPQIWLTNAARECVHDQLLFAVFVSALTIVSLHTIVALLLSWSTPSHGDVQDMKRRLAKFAAEDALDAAAAVGMPSAHDDDDDDGASPRTKFLRGSDTKFFVSQHCQRIVVGTGLLVLGMSCVCCVFVFVTRTCIERQMISYFREESRRTRFLYSATTTSWPAFFMCFSAVATFCSLVAVVHWTGFGHCGPTIFLNIVAVESEGFAHAATTATMNHLQLAPVVTSPSKKRSARQVTLIPPPPQMHKELYNL</sequence>
<reference evidence="3" key="1">
    <citation type="submission" date="2015-09" db="EMBL/GenBank/DDBJ databases">
        <authorList>
            <consortium name="Pathogen Informatics"/>
        </authorList>
    </citation>
    <scope>NUCLEOTIDE SEQUENCE [LARGE SCALE GENOMIC DNA]</scope>
    <source>
        <strain evidence="3">Lake Konstanz</strain>
    </source>
</reference>
<keyword evidence="3" id="KW-1185">Reference proteome</keyword>
<evidence type="ECO:0000313" key="3">
    <source>
        <dbReference type="Proteomes" id="UP000051952"/>
    </source>
</evidence>
<evidence type="ECO:0000313" key="2">
    <source>
        <dbReference type="EMBL" id="CUG90034.1"/>
    </source>
</evidence>
<protein>
    <submittedName>
        <fullName evidence="2">Uncharacterized protein</fullName>
    </submittedName>
</protein>
<evidence type="ECO:0000256" key="1">
    <source>
        <dbReference type="SAM" id="Phobius"/>
    </source>
</evidence>
<dbReference type="Proteomes" id="UP000051952">
    <property type="component" value="Unassembled WGS sequence"/>
</dbReference>
<dbReference type="EMBL" id="CYKH01001785">
    <property type="protein sequence ID" value="CUG90034.1"/>
    <property type="molecule type" value="Genomic_DNA"/>
</dbReference>
<accession>A0A0S4JI34</accession>
<organism evidence="2 3">
    <name type="scientific">Bodo saltans</name>
    <name type="common">Flagellated protozoan</name>
    <dbReference type="NCBI Taxonomy" id="75058"/>
    <lineage>
        <taxon>Eukaryota</taxon>
        <taxon>Discoba</taxon>
        <taxon>Euglenozoa</taxon>
        <taxon>Kinetoplastea</taxon>
        <taxon>Metakinetoplastina</taxon>
        <taxon>Eubodonida</taxon>
        <taxon>Bodonidae</taxon>
        <taxon>Bodo</taxon>
    </lineage>
</organism>
<proteinExistence type="predicted"/>
<feature type="transmembrane region" description="Helical" evidence="1">
    <location>
        <begin position="191"/>
        <end position="213"/>
    </location>
</feature>
<feature type="transmembrane region" description="Helical" evidence="1">
    <location>
        <begin position="234"/>
        <end position="265"/>
    </location>
</feature>
<gene>
    <name evidence="2" type="ORF">BSAL_24670</name>
</gene>